<evidence type="ECO:0000256" key="6">
    <source>
        <dbReference type="ARBA" id="ARBA00022927"/>
    </source>
</evidence>
<accession>A0A4R9C2G0</accession>
<dbReference type="EMBL" id="SCFR01000004">
    <property type="protein sequence ID" value="TFF67161.1"/>
    <property type="molecule type" value="Genomic_DNA"/>
</dbReference>
<evidence type="ECO:0000256" key="9">
    <source>
        <dbReference type="ARBA" id="ARBA00023136"/>
    </source>
</evidence>
<dbReference type="GO" id="GO:0015031">
    <property type="term" value="P:protein transport"/>
    <property type="evidence" value="ECO:0007669"/>
    <property type="project" value="UniProtKB-KW"/>
</dbReference>
<gene>
    <name evidence="11" type="primary">yajC</name>
    <name evidence="11" type="ORF">EQF91_02055</name>
</gene>
<evidence type="ECO:0000256" key="10">
    <source>
        <dbReference type="SAM" id="Phobius"/>
    </source>
</evidence>
<name>A0A4R9C2G0_9FIRM</name>
<keyword evidence="6" id="KW-0653">Protein transport</keyword>
<keyword evidence="3" id="KW-0813">Transport</keyword>
<reference evidence="11 12" key="1">
    <citation type="submission" date="2019-01" db="EMBL/GenBank/DDBJ databases">
        <title>Draft Genome Sequences of Helcococcus ovis Strains Isolated from the Uterus and Vagina of Dairy Cows with Metritis.</title>
        <authorList>
            <person name="Cunha F."/>
            <person name="Jeon S.J."/>
            <person name="Kutzer P."/>
            <person name="Galvao K.N."/>
        </authorList>
    </citation>
    <scope>NUCLEOTIDE SEQUENCE [LARGE SCALE GENOMIC DNA]</scope>
    <source>
        <strain evidence="11 12">KG-37</strain>
    </source>
</reference>
<feature type="transmembrane region" description="Helical" evidence="10">
    <location>
        <begin position="6"/>
        <end position="29"/>
    </location>
</feature>
<keyword evidence="9 10" id="KW-0472">Membrane</keyword>
<keyword evidence="8" id="KW-0811">Translocation</keyword>
<dbReference type="Pfam" id="PF02699">
    <property type="entry name" value="YajC"/>
    <property type="match status" value="1"/>
</dbReference>
<evidence type="ECO:0000256" key="5">
    <source>
        <dbReference type="ARBA" id="ARBA00022692"/>
    </source>
</evidence>
<evidence type="ECO:0000313" key="11">
    <source>
        <dbReference type="EMBL" id="TFF67161.1"/>
    </source>
</evidence>
<dbReference type="PANTHER" id="PTHR33909:SF1">
    <property type="entry name" value="SEC TRANSLOCON ACCESSORY COMPLEX SUBUNIT YAJC"/>
    <property type="match status" value="1"/>
</dbReference>
<dbReference type="SMART" id="SM01323">
    <property type="entry name" value="YajC"/>
    <property type="match status" value="1"/>
</dbReference>
<dbReference type="PANTHER" id="PTHR33909">
    <property type="entry name" value="SEC TRANSLOCON ACCESSORY COMPLEX SUBUNIT YAJC"/>
    <property type="match status" value="1"/>
</dbReference>
<evidence type="ECO:0000256" key="3">
    <source>
        <dbReference type="ARBA" id="ARBA00022448"/>
    </source>
</evidence>
<evidence type="ECO:0000256" key="1">
    <source>
        <dbReference type="ARBA" id="ARBA00004162"/>
    </source>
</evidence>
<comment type="caution">
    <text evidence="11">The sequence shown here is derived from an EMBL/GenBank/DDBJ whole genome shotgun (WGS) entry which is preliminary data.</text>
</comment>
<keyword evidence="5 10" id="KW-0812">Transmembrane</keyword>
<dbReference type="GO" id="GO:0005886">
    <property type="term" value="C:plasma membrane"/>
    <property type="evidence" value="ECO:0007669"/>
    <property type="project" value="UniProtKB-SubCell"/>
</dbReference>
<comment type="similarity">
    <text evidence="2">Belongs to the YajC family.</text>
</comment>
<evidence type="ECO:0000313" key="12">
    <source>
        <dbReference type="Proteomes" id="UP000297454"/>
    </source>
</evidence>
<dbReference type="RefSeq" id="WP_134744218.1">
    <property type="nucleotide sequence ID" value="NZ_CP119762.1"/>
</dbReference>
<dbReference type="NCBIfam" id="TIGR00739">
    <property type="entry name" value="yajC"/>
    <property type="match status" value="1"/>
</dbReference>
<dbReference type="InterPro" id="IPR003849">
    <property type="entry name" value="Preprotein_translocase_YajC"/>
</dbReference>
<dbReference type="AlphaFoldDB" id="A0A4R9C2G0"/>
<keyword evidence="4" id="KW-1003">Cell membrane</keyword>
<evidence type="ECO:0000256" key="7">
    <source>
        <dbReference type="ARBA" id="ARBA00022989"/>
    </source>
</evidence>
<protein>
    <submittedName>
        <fullName evidence="11">Preprotein translocase subunit YajC</fullName>
    </submittedName>
</protein>
<sequence length="91" mass="10632">MWDQIYASSIVFIVFILIIFAIIQIFNILNLKKSRQYYKKLHESIKPGVRIMLNNGIYGTLTRVGEKDVDIEIAKNVIITADRFSIREIKE</sequence>
<keyword evidence="7 10" id="KW-1133">Transmembrane helix</keyword>
<dbReference type="Proteomes" id="UP000297454">
    <property type="component" value="Unassembled WGS sequence"/>
</dbReference>
<evidence type="ECO:0000256" key="4">
    <source>
        <dbReference type="ARBA" id="ARBA00022475"/>
    </source>
</evidence>
<organism evidence="11 12">
    <name type="scientific">Helcococcus ovis</name>
    <dbReference type="NCBI Taxonomy" id="72026"/>
    <lineage>
        <taxon>Bacteria</taxon>
        <taxon>Bacillati</taxon>
        <taxon>Bacillota</taxon>
        <taxon>Tissierellia</taxon>
        <taxon>Tissierellales</taxon>
        <taxon>Peptoniphilaceae</taxon>
        <taxon>Helcococcus</taxon>
    </lineage>
</organism>
<evidence type="ECO:0000256" key="2">
    <source>
        <dbReference type="ARBA" id="ARBA00006742"/>
    </source>
</evidence>
<keyword evidence="12" id="KW-1185">Reference proteome</keyword>
<comment type="subcellular location">
    <subcellularLocation>
        <location evidence="1">Cell membrane</location>
        <topology evidence="1">Single-pass membrane protein</topology>
    </subcellularLocation>
</comment>
<evidence type="ECO:0000256" key="8">
    <source>
        <dbReference type="ARBA" id="ARBA00023010"/>
    </source>
</evidence>
<proteinExistence type="inferred from homology"/>